<name>A0A1V9A190_SACPI</name>
<organism evidence="1 2">
    <name type="scientific">Saccharomonospora piscinae</name>
    <dbReference type="NCBI Taxonomy" id="687388"/>
    <lineage>
        <taxon>Bacteria</taxon>
        <taxon>Bacillati</taxon>
        <taxon>Actinomycetota</taxon>
        <taxon>Actinomycetes</taxon>
        <taxon>Pseudonocardiales</taxon>
        <taxon>Pseudonocardiaceae</taxon>
        <taxon>Saccharomonospora</taxon>
    </lineage>
</organism>
<gene>
    <name evidence="1" type="ORF">B1813_14990</name>
</gene>
<dbReference type="RefSeq" id="WP_081192964.1">
    <property type="nucleotide sequence ID" value="NZ_MWIH01000006.1"/>
</dbReference>
<dbReference type="Proteomes" id="UP000192591">
    <property type="component" value="Unassembled WGS sequence"/>
</dbReference>
<accession>A0A1V9A190</accession>
<dbReference type="EMBL" id="MWIH01000006">
    <property type="protein sequence ID" value="OQO90830.1"/>
    <property type="molecule type" value="Genomic_DNA"/>
</dbReference>
<dbReference type="STRING" id="1962155.B1813_14990"/>
<evidence type="ECO:0000313" key="1">
    <source>
        <dbReference type="EMBL" id="OQO90830.1"/>
    </source>
</evidence>
<proteinExistence type="predicted"/>
<sequence length="235" mass="25093">MAFADAPGAATLARQVTTEGEVLLWAAHGREFAFDVAGHDAAGQPHGHAVPRGFGAFGMGAATMAVGMAMGTDLPGEGAVPPAVVVFGADGDCRARTLLTGVEPRGGTPWRTWALTSARLLVLDVRPPSTGEPRTPLLRRTLERGRDLVHVLTDRTRRYGPNTEGVAVARKPMTVVAATGREHLHDVAVARRRLRMRTRPCLRLSFVDGSGLDLLLGVEDESVFEWMAELSGEGR</sequence>
<keyword evidence="2" id="KW-1185">Reference proteome</keyword>
<protein>
    <submittedName>
        <fullName evidence="1">Uncharacterized protein</fullName>
    </submittedName>
</protein>
<reference evidence="1 2" key="1">
    <citation type="submission" date="2017-02" db="EMBL/GenBank/DDBJ databases">
        <title>Draft genome of Saccharomonospora sp. 154.</title>
        <authorList>
            <person name="Alonso-Carmona G.S."/>
            <person name="De La Haba R."/>
            <person name="Vera-Gargallo B."/>
            <person name="Sandoval-Trujillo A.H."/>
            <person name="Ramirez-Duran N."/>
            <person name="Ventosa A."/>
        </authorList>
    </citation>
    <scope>NUCLEOTIDE SEQUENCE [LARGE SCALE GENOMIC DNA]</scope>
    <source>
        <strain evidence="1 2">LRS4.154</strain>
    </source>
</reference>
<dbReference type="AlphaFoldDB" id="A0A1V9A190"/>
<comment type="caution">
    <text evidence="1">The sequence shown here is derived from an EMBL/GenBank/DDBJ whole genome shotgun (WGS) entry which is preliminary data.</text>
</comment>
<evidence type="ECO:0000313" key="2">
    <source>
        <dbReference type="Proteomes" id="UP000192591"/>
    </source>
</evidence>